<comment type="caution">
    <text evidence="1">The sequence shown here is derived from an EMBL/GenBank/DDBJ whole genome shotgun (WGS) entry which is preliminary data.</text>
</comment>
<proteinExistence type="predicted"/>
<dbReference type="Pfam" id="PF13585">
    <property type="entry name" value="CHU_C"/>
    <property type="match status" value="1"/>
</dbReference>
<keyword evidence="2" id="KW-1185">Reference proteome</keyword>
<protein>
    <submittedName>
        <fullName evidence="1">T9SS type B sorting domain-containing protein</fullName>
    </submittedName>
</protein>
<evidence type="ECO:0000313" key="2">
    <source>
        <dbReference type="Proteomes" id="UP001597549"/>
    </source>
</evidence>
<reference evidence="2" key="1">
    <citation type="journal article" date="2019" name="Int. J. Syst. Evol. Microbiol.">
        <title>The Global Catalogue of Microorganisms (GCM) 10K type strain sequencing project: providing services to taxonomists for standard genome sequencing and annotation.</title>
        <authorList>
            <consortium name="The Broad Institute Genomics Platform"/>
            <consortium name="The Broad Institute Genome Sequencing Center for Infectious Disease"/>
            <person name="Wu L."/>
            <person name="Ma J."/>
        </authorList>
    </citation>
    <scope>NUCLEOTIDE SEQUENCE [LARGE SCALE GENOMIC DNA]</scope>
    <source>
        <strain evidence="2">KCTC 52644</strain>
    </source>
</reference>
<dbReference type="InterPro" id="IPR026341">
    <property type="entry name" value="T9SS_type_B"/>
</dbReference>
<dbReference type="EMBL" id="JBHUOL010000010">
    <property type="protein sequence ID" value="MFD2907920.1"/>
    <property type="molecule type" value="Genomic_DNA"/>
</dbReference>
<gene>
    <name evidence="1" type="ORF">ACFSX9_04150</name>
</gene>
<dbReference type="NCBIfam" id="TIGR04131">
    <property type="entry name" value="Bac_Flav_CTERM"/>
    <property type="match status" value="1"/>
</dbReference>
<accession>A0ABW5Z502</accession>
<name>A0ABW5Z502_9FLAO</name>
<dbReference type="RefSeq" id="WP_379804779.1">
    <property type="nucleotide sequence ID" value="NZ_JBHUOL010000010.1"/>
</dbReference>
<sequence length="87" mass="9928">MGVANYLTPNGDGFNDTWNIKGANARLNANTIIYNFDRYGKLLKQINPTEEGWDGNFNGKLLPSTDYWYSIKLEDGRIVKGHFSLKR</sequence>
<dbReference type="Proteomes" id="UP001597549">
    <property type="component" value="Unassembled WGS sequence"/>
</dbReference>
<evidence type="ECO:0000313" key="1">
    <source>
        <dbReference type="EMBL" id="MFD2907920.1"/>
    </source>
</evidence>
<organism evidence="1 2">
    <name type="scientific">Flavobacterium ardleyense</name>
    <dbReference type="NCBI Taxonomy" id="2038737"/>
    <lineage>
        <taxon>Bacteria</taxon>
        <taxon>Pseudomonadati</taxon>
        <taxon>Bacteroidota</taxon>
        <taxon>Flavobacteriia</taxon>
        <taxon>Flavobacteriales</taxon>
        <taxon>Flavobacteriaceae</taxon>
        <taxon>Flavobacterium</taxon>
    </lineage>
</organism>